<dbReference type="PIRSF" id="PIRSF036500">
    <property type="entry name" value="GMP_red_Firmic"/>
    <property type="match status" value="1"/>
</dbReference>
<reference evidence="7 8" key="1">
    <citation type="submission" date="2018-09" db="EMBL/GenBank/DDBJ databases">
        <title>Genome sequencing of strain BHWM-4.</title>
        <authorList>
            <person name="Heo J."/>
            <person name="Kim S.-J."/>
            <person name="Kwon S.-W."/>
        </authorList>
    </citation>
    <scope>NUCLEOTIDE SEQUENCE [LARGE SCALE GENOMIC DNA]</scope>
    <source>
        <strain evidence="7 8">BHWM-4</strain>
    </source>
</reference>
<dbReference type="RefSeq" id="WP_120784789.1">
    <property type="nucleotide sequence ID" value="NZ_CP032626.1"/>
</dbReference>
<evidence type="ECO:0000256" key="1">
    <source>
        <dbReference type="ARBA" id="ARBA00022857"/>
    </source>
</evidence>
<evidence type="ECO:0000256" key="5">
    <source>
        <dbReference type="HAMAP-Rule" id="MF_01511"/>
    </source>
</evidence>
<dbReference type="Pfam" id="PF00478">
    <property type="entry name" value="IMPDH"/>
    <property type="match status" value="1"/>
</dbReference>
<evidence type="ECO:0000313" key="7">
    <source>
        <dbReference type="EMBL" id="AYF93025.1"/>
    </source>
</evidence>
<dbReference type="InterPro" id="IPR015875">
    <property type="entry name" value="IMP_DH/GMP_Rdtase_CS"/>
</dbReference>
<dbReference type="AlphaFoldDB" id="A0A387AV04"/>
<accession>A0A387AV04</accession>
<dbReference type="PANTHER" id="PTHR43170">
    <property type="entry name" value="GMP REDUCTASE"/>
    <property type="match status" value="1"/>
</dbReference>
<proteinExistence type="inferred from homology"/>
<keyword evidence="1 5" id="KW-0521">NADP</keyword>
<dbReference type="GO" id="GO:0005829">
    <property type="term" value="C:cytosol"/>
    <property type="evidence" value="ECO:0007669"/>
    <property type="project" value="TreeGrafter"/>
</dbReference>
<dbReference type="NCBIfam" id="NF003966">
    <property type="entry name" value="PRK05458.1"/>
    <property type="match status" value="1"/>
</dbReference>
<dbReference type="CDD" id="cd00381">
    <property type="entry name" value="IMPDH"/>
    <property type="match status" value="1"/>
</dbReference>
<comment type="function">
    <text evidence="3 5">Catalyzes the irreversible NADPH-dependent deamination of GMP to IMP. It functions in the conversion of nucleobase, nucleoside and nucleotide derivatives of G to A nucleotides, and in maintaining the intracellular balance of A and G nucleotides.</text>
</comment>
<feature type="domain" description="IMP dehydrogenase/GMP reductase" evidence="6">
    <location>
        <begin position="5"/>
        <end position="309"/>
    </location>
</feature>
<feature type="binding site" evidence="5">
    <location>
        <begin position="203"/>
        <end position="226"/>
    </location>
    <ligand>
        <name>NADP(+)</name>
        <dbReference type="ChEBI" id="CHEBI:58349"/>
    </ligand>
</feature>
<dbReference type="InterPro" id="IPR001093">
    <property type="entry name" value="IMP_DH_GMPRt"/>
</dbReference>
<evidence type="ECO:0000259" key="6">
    <source>
        <dbReference type="Pfam" id="PF00478"/>
    </source>
</evidence>
<dbReference type="NCBIfam" id="TIGR01306">
    <property type="entry name" value="GMP_reduct_2"/>
    <property type="match status" value="1"/>
</dbReference>
<dbReference type="EMBL" id="CP032626">
    <property type="protein sequence ID" value="AYF93025.1"/>
    <property type="molecule type" value="Genomic_DNA"/>
</dbReference>
<feature type="active site" description="Thioimidate intermediate" evidence="5">
    <location>
        <position position="174"/>
    </location>
</feature>
<name>A0A387AV04_9LACO</name>
<dbReference type="InterPro" id="IPR005994">
    <property type="entry name" value="GuaC_type_2"/>
</dbReference>
<dbReference type="PROSITE" id="PS00487">
    <property type="entry name" value="IMP_DH_GMP_RED"/>
    <property type="match status" value="1"/>
</dbReference>
<dbReference type="GO" id="GO:1902560">
    <property type="term" value="C:GMP reductase complex"/>
    <property type="evidence" value="ECO:0007669"/>
    <property type="project" value="InterPro"/>
</dbReference>
<comment type="catalytic activity">
    <reaction evidence="4 5">
        <text>IMP + NH4(+) + NADP(+) = GMP + NADPH + 2 H(+)</text>
        <dbReference type="Rhea" id="RHEA:17185"/>
        <dbReference type="ChEBI" id="CHEBI:15378"/>
        <dbReference type="ChEBI" id="CHEBI:28938"/>
        <dbReference type="ChEBI" id="CHEBI:57783"/>
        <dbReference type="ChEBI" id="CHEBI:58053"/>
        <dbReference type="ChEBI" id="CHEBI:58115"/>
        <dbReference type="ChEBI" id="CHEBI:58349"/>
        <dbReference type="EC" id="1.7.1.7"/>
    </reaction>
</comment>
<sequence length="320" mass="35822">MRTFDYHNVQLLPEKCIIKSRSETDVSVKFGPKTFRLPVIPANMETVIDENLAVWMAEHDYFYIMHRFYPEKRLQFVQNMHDKGLFASISVGIKDTEYKFIDQLKLHHAIPEYITIDVAHGHSDYVIKMIKYIKNKIPTTFLIVGNLGTPDAVREIENAGADATKIGIGPGKACITKYKTGFGTGGWQLSALKWCSKAATKPMIADGGIRNNGDLAKSIRFGATMMMIGSVFAGHVESPGKIVEKNGKKYKQYWGSASSKQKGTHHNVEGRQLLVPFKGSINDTLLEMKEDLQSSISYAGGKDLRALRKVNYVLLDSIDE</sequence>
<dbReference type="SUPFAM" id="SSF51412">
    <property type="entry name" value="Inosine monophosphate dehydrogenase (IMPDH)"/>
    <property type="match status" value="1"/>
</dbReference>
<comment type="similarity">
    <text evidence="5">Belongs to the IMPDH/GMPR family. GuaC type 2 subfamily.</text>
</comment>
<dbReference type="InterPro" id="IPR013785">
    <property type="entry name" value="Aldolase_TIM"/>
</dbReference>
<dbReference type="InterPro" id="IPR050139">
    <property type="entry name" value="GMP_reductase"/>
</dbReference>
<evidence type="ECO:0000313" key="8">
    <source>
        <dbReference type="Proteomes" id="UP000272003"/>
    </source>
</evidence>
<dbReference type="SMART" id="SM01240">
    <property type="entry name" value="IMPDH"/>
    <property type="match status" value="1"/>
</dbReference>
<dbReference type="Proteomes" id="UP000272003">
    <property type="component" value="Chromosome"/>
</dbReference>
<evidence type="ECO:0000256" key="4">
    <source>
        <dbReference type="ARBA" id="ARBA00048616"/>
    </source>
</evidence>
<dbReference type="GO" id="GO:0006163">
    <property type="term" value="P:purine nucleotide metabolic process"/>
    <property type="evidence" value="ECO:0007669"/>
    <property type="project" value="UniProtKB-UniRule"/>
</dbReference>
<dbReference type="HAMAP" id="MF_01511">
    <property type="entry name" value="GMP_reduct_type2"/>
    <property type="match status" value="1"/>
</dbReference>
<keyword evidence="2 5" id="KW-0560">Oxidoreductase</keyword>
<keyword evidence="8" id="KW-1185">Reference proteome</keyword>
<evidence type="ECO:0000256" key="3">
    <source>
        <dbReference type="ARBA" id="ARBA00037691"/>
    </source>
</evidence>
<dbReference type="GO" id="GO:0003920">
    <property type="term" value="F:GMP reductase activity"/>
    <property type="evidence" value="ECO:0007669"/>
    <property type="project" value="UniProtKB-UniRule"/>
</dbReference>
<dbReference type="KEGG" id="abom:D7I45_05910"/>
<dbReference type="Gene3D" id="3.20.20.70">
    <property type="entry name" value="Aldolase class I"/>
    <property type="match status" value="1"/>
</dbReference>
<gene>
    <name evidence="5" type="primary">guaC</name>
    <name evidence="7" type="ORF">D7I45_05910</name>
</gene>
<dbReference type="PANTHER" id="PTHR43170:SF5">
    <property type="entry name" value="GMP REDUCTASE"/>
    <property type="match status" value="1"/>
</dbReference>
<organism evidence="7 8">
    <name type="scientific">Apilactobacillus bombintestini</name>
    <dbReference type="NCBI Taxonomy" id="2419772"/>
    <lineage>
        <taxon>Bacteria</taxon>
        <taxon>Bacillati</taxon>
        <taxon>Bacillota</taxon>
        <taxon>Bacilli</taxon>
        <taxon>Lactobacillales</taxon>
        <taxon>Lactobacillaceae</taxon>
        <taxon>Apilactobacillus</taxon>
    </lineage>
</organism>
<evidence type="ECO:0000256" key="2">
    <source>
        <dbReference type="ARBA" id="ARBA00023002"/>
    </source>
</evidence>
<protein>
    <recommendedName>
        <fullName evidence="5">GMP reductase</fullName>
        <ecNumber evidence="5">1.7.1.7</ecNumber>
    </recommendedName>
    <alternativeName>
        <fullName evidence="5">Guanosine 5'-monophosphate oxidoreductase</fullName>
        <shortName evidence="5">Guanosine monophosphate reductase</shortName>
    </alternativeName>
</protein>
<dbReference type="OrthoDB" id="9805398at2"/>
<dbReference type="EC" id="1.7.1.7" evidence="5"/>